<dbReference type="Proteomes" id="UP000663856">
    <property type="component" value="Unassembled WGS sequence"/>
</dbReference>
<keyword evidence="6" id="KW-1185">Reference proteome</keyword>
<evidence type="ECO:0000313" key="2">
    <source>
        <dbReference type="EMBL" id="CAF2096352.1"/>
    </source>
</evidence>
<evidence type="ECO:0000313" key="3">
    <source>
        <dbReference type="EMBL" id="CAF2186482.1"/>
    </source>
</evidence>
<sequence>MIPALRSIDCLFTRFDELSKCHKNFLSDFDKTISVAKNPLRDVVRSEEEQQKATKDVLFAITKNDKQIGSIKTLEDFHRNIIKNRYLHRPPHYSPSDKLLFNRTISRTSSMATESTTFSNTSETIVNPPLVSQLSVVPISNKNINAVKVHVSTNIKPKCLQQNSSPTKRSVRSTIKVFSMETVNRLSKPKIYHQIPSEKPRKKHIQQRPKRRENVKKDKLKCSTSSFISLPSIKRTQTTKMEPVSKWSKIKNNSQTQKRQKAPTADFSSGPFAVIATVPILRLTFPRHLEQQLPPLDVLPKIITKNKRGAAHSLT</sequence>
<proteinExistence type="predicted"/>
<feature type="compositionally biased region" description="Basic residues" evidence="1">
    <location>
        <begin position="200"/>
        <end position="214"/>
    </location>
</feature>
<protein>
    <submittedName>
        <fullName evidence="2">Uncharacterized protein</fullName>
    </submittedName>
</protein>
<comment type="caution">
    <text evidence="2">The sequence shown here is derived from an EMBL/GenBank/DDBJ whole genome shotgun (WGS) entry which is preliminary data.</text>
</comment>
<evidence type="ECO:0000256" key="1">
    <source>
        <dbReference type="SAM" id="MobiDB-lite"/>
    </source>
</evidence>
<accession>A0A816T8R4</accession>
<gene>
    <name evidence="4" type="ORF">OVN521_LOCUS6083</name>
    <name evidence="5" type="ORF">UXM345_LOCUS7432</name>
    <name evidence="3" type="ORF">WKI299_LOCUS33735</name>
    <name evidence="2" type="ORF">XDN619_LOCUS17771</name>
</gene>
<dbReference type="AlphaFoldDB" id="A0A816T8R4"/>
<dbReference type="EMBL" id="CAJNRF010016108">
    <property type="protein sequence ID" value="CAF2186482.1"/>
    <property type="molecule type" value="Genomic_DNA"/>
</dbReference>
<feature type="region of interest" description="Disordered" evidence="1">
    <location>
        <begin position="195"/>
        <end position="219"/>
    </location>
</feature>
<name>A0A816T8R4_9BILA</name>
<evidence type="ECO:0000313" key="6">
    <source>
        <dbReference type="Proteomes" id="UP000663866"/>
    </source>
</evidence>
<evidence type="ECO:0000313" key="4">
    <source>
        <dbReference type="EMBL" id="CAF3838141.1"/>
    </source>
</evidence>
<dbReference type="EMBL" id="CAJOBF010000616">
    <property type="protein sequence ID" value="CAF3844346.1"/>
    <property type="molecule type" value="Genomic_DNA"/>
</dbReference>
<organism evidence="2 7">
    <name type="scientific">Rotaria magnacalcarata</name>
    <dbReference type="NCBI Taxonomy" id="392030"/>
    <lineage>
        <taxon>Eukaryota</taxon>
        <taxon>Metazoa</taxon>
        <taxon>Spiralia</taxon>
        <taxon>Gnathifera</taxon>
        <taxon>Rotifera</taxon>
        <taxon>Eurotatoria</taxon>
        <taxon>Bdelloidea</taxon>
        <taxon>Philodinida</taxon>
        <taxon>Philodinidae</taxon>
        <taxon>Rotaria</taxon>
    </lineage>
</organism>
<dbReference type="Proteomes" id="UP000663866">
    <property type="component" value="Unassembled WGS sequence"/>
</dbReference>
<evidence type="ECO:0000313" key="7">
    <source>
        <dbReference type="Proteomes" id="UP000663887"/>
    </source>
</evidence>
<evidence type="ECO:0000313" key="5">
    <source>
        <dbReference type="EMBL" id="CAF3844346.1"/>
    </source>
</evidence>
<dbReference type="Proteomes" id="UP000663887">
    <property type="component" value="Unassembled WGS sequence"/>
</dbReference>
<dbReference type="EMBL" id="CAJNRG010007606">
    <property type="protein sequence ID" value="CAF2096352.1"/>
    <property type="molecule type" value="Genomic_DNA"/>
</dbReference>
<reference evidence="2" key="1">
    <citation type="submission" date="2021-02" db="EMBL/GenBank/DDBJ databases">
        <authorList>
            <person name="Nowell W R."/>
        </authorList>
    </citation>
    <scope>NUCLEOTIDE SEQUENCE</scope>
</reference>
<dbReference type="EMBL" id="CAJOBG010000626">
    <property type="protein sequence ID" value="CAF3838141.1"/>
    <property type="molecule type" value="Genomic_DNA"/>
</dbReference>
<dbReference type="Proteomes" id="UP000663842">
    <property type="component" value="Unassembled WGS sequence"/>
</dbReference>